<dbReference type="KEGG" id="psq:PUNSTDRAFT_146254"/>
<feature type="compositionally biased region" description="Polar residues" evidence="1">
    <location>
        <begin position="1"/>
        <end position="13"/>
    </location>
</feature>
<feature type="compositionally biased region" description="Pro residues" evidence="1">
    <location>
        <begin position="319"/>
        <end position="329"/>
    </location>
</feature>
<feature type="compositionally biased region" description="Low complexity" evidence="1">
    <location>
        <begin position="524"/>
        <end position="544"/>
    </location>
</feature>
<feature type="compositionally biased region" description="Low complexity" evidence="1">
    <location>
        <begin position="256"/>
        <end position="266"/>
    </location>
</feature>
<dbReference type="RefSeq" id="XP_007387936.1">
    <property type="nucleotide sequence ID" value="XM_007387874.1"/>
</dbReference>
<proteinExistence type="predicted"/>
<dbReference type="EMBL" id="JH687552">
    <property type="protein sequence ID" value="EIN05013.1"/>
    <property type="molecule type" value="Genomic_DNA"/>
</dbReference>
<reference evidence="3" key="1">
    <citation type="journal article" date="2012" name="Science">
        <title>The Paleozoic origin of enzymatic lignin decomposition reconstructed from 31 fungal genomes.</title>
        <authorList>
            <person name="Floudas D."/>
            <person name="Binder M."/>
            <person name="Riley R."/>
            <person name="Barry K."/>
            <person name="Blanchette R.A."/>
            <person name="Henrissat B."/>
            <person name="Martinez A.T."/>
            <person name="Otillar R."/>
            <person name="Spatafora J.W."/>
            <person name="Yadav J.S."/>
            <person name="Aerts A."/>
            <person name="Benoit I."/>
            <person name="Boyd A."/>
            <person name="Carlson A."/>
            <person name="Copeland A."/>
            <person name="Coutinho P.M."/>
            <person name="de Vries R.P."/>
            <person name="Ferreira P."/>
            <person name="Findley K."/>
            <person name="Foster B."/>
            <person name="Gaskell J."/>
            <person name="Glotzer D."/>
            <person name="Gorecki P."/>
            <person name="Heitman J."/>
            <person name="Hesse C."/>
            <person name="Hori C."/>
            <person name="Igarashi K."/>
            <person name="Jurgens J.A."/>
            <person name="Kallen N."/>
            <person name="Kersten P."/>
            <person name="Kohler A."/>
            <person name="Kuees U."/>
            <person name="Kumar T.K.A."/>
            <person name="Kuo A."/>
            <person name="LaButti K."/>
            <person name="Larrondo L.F."/>
            <person name="Lindquist E."/>
            <person name="Ling A."/>
            <person name="Lombard V."/>
            <person name="Lucas S."/>
            <person name="Lundell T."/>
            <person name="Martin R."/>
            <person name="McLaughlin D.J."/>
            <person name="Morgenstern I."/>
            <person name="Morin E."/>
            <person name="Murat C."/>
            <person name="Nagy L.G."/>
            <person name="Nolan M."/>
            <person name="Ohm R.A."/>
            <person name="Patyshakuliyeva A."/>
            <person name="Rokas A."/>
            <person name="Ruiz-Duenas F.J."/>
            <person name="Sabat G."/>
            <person name="Salamov A."/>
            <person name="Samejima M."/>
            <person name="Schmutz J."/>
            <person name="Slot J.C."/>
            <person name="St John F."/>
            <person name="Stenlid J."/>
            <person name="Sun H."/>
            <person name="Sun S."/>
            <person name="Syed K."/>
            <person name="Tsang A."/>
            <person name="Wiebenga A."/>
            <person name="Young D."/>
            <person name="Pisabarro A."/>
            <person name="Eastwood D.C."/>
            <person name="Martin F."/>
            <person name="Cullen D."/>
            <person name="Grigoriev I.V."/>
            <person name="Hibbett D.S."/>
        </authorList>
    </citation>
    <scope>NUCLEOTIDE SEQUENCE [LARGE SCALE GENOMIC DNA]</scope>
    <source>
        <strain evidence="3">HHB-11173 SS5</strain>
    </source>
</reference>
<feature type="region of interest" description="Disordered" evidence="1">
    <location>
        <begin position="517"/>
        <end position="568"/>
    </location>
</feature>
<evidence type="ECO:0000256" key="1">
    <source>
        <dbReference type="SAM" id="MobiDB-lite"/>
    </source>
</evidence>
<evidence type="ECO:0000313" key="2">
    <source>
        <dbReference type="EMBL" id="EIN05013.1"/>
    </source>
</evidence>
<sequence length="654" mass="69419">MSTMMTPEINSVPSLRRRSSVHTRSSLSLLKHRSVHVLPELSEADEEIIFGVTSRRNGDGDDHRLSRRLSAALDEITLDDALFFASSPPRPAPQPPTPTTMPRASKSTFGPSPLDDDEPLCPPSADSFCLTFATDGASYGFPRPPPPTTTTPKSSTSSDTSSDASTSRSRSKSPAPSVASSSSSGSSTAPTTPTHSDDEFPAASLLKVQLANIRPLSIHKPATPEPRSASGASDDETDDCDSDGEWYASQFTDMLAAPVAPATPAPSERARPESFLPPPRTRDSQCSEPPSPSSPLPSTQLDPMFGSTKARRRSSKIPARPPPPPPLMLLPPTPPPAICITPTDSSYCSSSSSYDHFDYRRPLPARESVPTDVFELEMDGDELTFLLASDAATPASPAPSDANSLSTGVSAMSIVDFIMDDLPLDLTLHLESSLEDLDIDWTPRRAPPLPVSPARSTASTEPVTDWAAMGVLPQQDKPAPALRSRWSSSTLASVAEAQSPSSPGFRMLNFYFAKKGSKGKSPLSVASTSSTSNSTSASASASSTPTKGRGRRISMHVPSLAFGHNKEKEREAAAAKLFGGGAASTGAQVKRANSATKKVEFDVVHELRRGVVRRGSRSSQESVASRDSILSDGSSSSKGLPSRKPIPVEIFMRR</sequence>
<organism evidence="2 3">
    <name type="scientific">Punctularia strigosozonata (strain HHB-11173)</name>
    <name type="common">White-rot fungus</name>
    <dbReference type="NCBI Taxonomy" id="741275"/>
    <lineage>
        <taxon>Eukaryota</taxon>
        <taxon>Fungi</taxon>
        <taxon>Dikarya</taxon>
        <taxon>Basidiomycota</taxon>
        <taxon>Agaricomycotina</taxon>
        <taxon>Agaricomycetes</taxon>
        <taxon>Corticiales</taxon>
        <taxon>Punctulariaceae</taxon>
        <taxon>Punctularia</taxon>
    </lineage>
</organism>
<dbReference type="OMA" id="TECPISA"/>
<dbReference type="eggNOG" id="ENOG502SYXV">
    <property type="taxonomic scope" value="Eukaryota"/>
</dbReference>
<feature type="region of interest" description="Disordered" evidence="1">
    <location>
        <begin position="1"/>
        <end position="26"/>
    </location>
</feature>
<feature type="compositionally biased region" description="Acidic residues" evidence="1">
    <location>
        <begin position="233"/>
        <end position="244"/>
    </location>
</feature>
<feature type="compositionally biased region" description="Low complexity" evidence="1">
    <location>
        <begin position="625"/>
        <end position="645"/>
    </location>
</feature>
<evidence type="ECO:0000313" key="3">
    <source>
        <dbReference type="Proteomes" id="UP000054196"/>
    </source>
</evidence>
<feature type="compositionally biased region" description="Low complexity" evidence="1">
    <location>
        <begin position="150"/>
        <end position="194"/>
    </location>
</feature>
<gene>
    <name evidence="2" type="ORF">PUNSTDRAFT_146254</name>
</gene>
<feature type="region of interest" description="Disordered" evidence="1">
    <location>
        <begin position="215"/>
        <end position="329"/>
    </location>
</feature>
<protein>
    <submittedName>
        <fullName evidence="2">Uncharacterized protein</fullName>
    </submittedName>
</protein>
<dbReference type="Proteomes" id="UP000054196">
    <property type="component" value="Unassembled WGS sequence"/>
</dbReference>
<dbReference type="AlphaFoldDB" id="R7S467"/>
<name>R7S467_PUNST</name>
<dbReference type="HOGENOM" id="CLU_390317_0_0_1"/>
<accession>R7S467</accession>
<feature type="compositionally biased region" description="Pro residues" evidence="1">
    <location>
        <begin position="88"/>
        <end position="99"/>
    </location>
</feature>
<feature type="region of interest" description="Disordered" evidence="1">
    <location>
        <begin position="84"/>
        <end position="203"/>
    </location>
</feature>
<feature type="region of interest" description="Disordered" evidence="1">
    <location>
        <begin position="612"/>
        <end position="654"/>
    </location>
</feature>
<keyword evidence="3" id="KW-1185">Reference proteome</keyword>
<dbReference type="GeneID" id="18881602"/>